<dbReference type="Gene3D" id="1.10.10.10">
    <property type="entry name" value="Winged helix-like DNA-binding domain superfamily/Winged helix DNA-binding domain"/>
    <property type="match status" value="1"/>
</dbReference>
<keyword evidence="4" id="KW-0805">Transcription regulation</keyword>
<keyword evidence="6" id="KW-0804">Transcription</keyword>
<organism evidence="7 8">
    <name type="scientific">Ahrensia kielensis</name>
    <dbReference type="NCBI Taxonomy" id="76980"/>
    <lineage>
        <taxon>Bacteria</taxon>
        <taxon>Pseudomonadati</taxon>
        <taxon>Pseudomonadota</taxon>
        <taxon>Alphaproteobacteria</taxon>
        <taxon>Hyphomicrobiales</taxon>
        <taxon>Ahrensiaceae</taxon>
        <taxon>Ahrensia</taxon>
    </lineage>
</organism>
<comment type="similarity">
    <text evidence="1">Belongs to the Fur family.</text>
</comment>
<dbReference type="InterPro" id="IPR043135">
    <property type="entry name" value="Fur_C"/>
</dbReference>
<keyword evidence="3" id="KW-0862">Zinc</keyword>
<comment type="caution">
    <text evidence="7">The sequence shown here is derived from an EMBL/GenBank/DDBJ whole genome shotgun (WGS) entry which is preliminary data.</text>
</comment>
<evidence type="ECO:0000313" key="8">
    <source>
        <dbReference type="Proteomes" id="UP001477870"/>
    </source>
</evidence>
<name>A0ABU9T1Y9_9HYPH</name>
<evidence type="ECO:0000256" key="5">
    <source>
        <dbReference type="ARBA" id="ARBA00023125"/>
    </source>
</evidence>
<keyword evidence="8" id="KW-1185">Reference proteome</keyword>
<evidence type="ECO:0000256" key="3">
    <source>
        <dbReference type="ARBA" id="ARBA00022833"/>
    </source>
</evidence>
<dbReference type="InterPro" id="IPR036388">
    <property type="entry name" value="WH-like_DNA-bd_sf"/>
</dbReference>
<dbReference type="PANTHER" id="PTHR33202">
    <property type="entry name" value="ZINC UPTAKE REGULATION PROTEIN"/>
    <property type="match status" value="1"/>
</dbReference>
<accession>A0ABU9T1Y9</accession>
<keyword evidence="2" id="KW-0678">Repressor</keyword>
<evidence type="ECO:0000256" key="2">
    <source>
        <dbReference type="ARBA" id="ARBA00022491"/>
    </source>
</evidence>
<dbReference type="Gene3D" id="3.30.1490.190">
    <property type="match status" value="1"/>
</dbReference>
<dbReference type="PANTHER" id="PTHR33202:SF6">
    <property type="entry name" value="ZINC UPTAKE REGULATION PROTEIN"/>
    <property type="match status" value="1"/>
</dbReference>
<dbReference type="RefSeq" id="WP_342846128.1">
    <property type="nucleotide sequence ID" value="NZ_JBBMQO010000001.1"/>
</dbReference>
<keyword evidence="5" id="KW-0238">DNA-binding</keyword>
<proteinExistence type="inferred from homology"/>
<evidence type="ECO:0000256" key="4">
    <source>
        <dbReference type="ARBA" id="ARBA00023015"/>
    </source>
</evidence>
<dbReference type="EMBL" id="JBBMQO010000001">
    <property type="protein sequence ID" value="MEM5500142.1"/>
    <property type="molecule type" value="Genomic_DNA"/>
</dbReference>
<dbReference type="Proteomes" id="UP001477870">
    <property type="component" value="Unassembled WGS sequence"/>
</dbReference>
<sequence>MGTPQKLTKNQSLVLGILDKSEQPLSAYTILDSLRSEGLRAPLQVYRALDALVSLGNVHRLESLNAFVACSHAGCSSHSSATFIICKNCGIVAEIYDDTITSQLHQVAEREAFSLQKTTVELHGICASCQNNA</sequence>
<evidence type="ECO:0000313" key="7">
    <source>
        <dbReference type="EMBL" id="MEM5500142.1"/>
    </source>
</evidence>
<dbReference type="InterPro" id="IPR002481">
    <property type="entry name" value="FUR"/>
</dbReference>
<gene>
    <name evidence="7" type="ORF">WNY59_00920</name>
</gene>
<protein>
    <submittedName>
        <fullName evidence="7">Fur family transcriptional regulator</fullName>
    </submittedName>
</protein>
<evidence type="ECO:0000256" key="6">
    <source>
        <dbReference type="ARBA" id="ARBA00023163"/>
    </source>
</evidence>
<dbReference type="SUPFAM" id="SSF46785">
    <property type="entry name" value="Winged helix' DNA-binding domain"/>
    <property type="match status" value="1"/>
</dbReference>
<dbReference type="Pfam" id="PF01475">
    <property type="entry name" value="FUR"/>
    <property type="match status" value="1"/>
</dbReference>
<dbReference type="InterPro" id="IPR036390">
    <property type="entry name" value="WH_DNA-bd_sf"/>
</dbReference>
<reference evidence="7 8" key="1">
    <citation type="submission" date="2024-03" db="EMBL/GenBank/DDBJ databases">
        <title>Community enrichment and isolation of bacterial strains for fucoidan degradation.</title>
        <authorList>
            <person name="Sichert A."/>
        </authorList>
    </citation>
    <scope>NUCLEOTIDE SEQUENCE [LARGE SCALE GENOMIC DNA]</scope>
    <source>
        <strain evidence="7 8">AS62</strain>
    </source>
</reference>
<evidence type="ECO:0000256" key="1">
    <source>
        <dbReference type="ARBA" id="ARBA00007957"/>
    </source>
</evidence>